<proteinExistence type="predicted"/>
<evidence type="ECO:0000313" key="7">
    <source>
        <dbReference type="Proteomes" id="UP000769157"/>
    </source>
</evidence>
<dbReference type="GO" id="GO:0003887">
    <property type="term" value="F:DNA-directed DNA polymerase activity"/>
    <property type="evidence" value="ECO:0007669"/>
    <property type="project" value="TreeGrafter"/>
</dbReference>
<dbReference type="Pfam" id="PF09507">
    <property type="entry name" value="CDC27"/>
    <property type="match status" value="1"/>
</dbReference>
<keyword evidence="4" id="KW-0539">Nucleus</keyword>
<evidence type="ECO:0000256" key="3">
    <source>
        <dbReference type="ARBA" id="ARBA00022705"/>
    </source>
</evidence>
<dbReference type="AlphaFoldDB" id="A0A9P8P2E1"/>
<feature type="compositionally biased region" description="Acidic residues" evidence="5">
    <location>
        <begin position="219"/>
        <end position="233"/>
    </location>
</feature>
<evidence type="ECO:0000256" key="2">
    <source>
        <dbReference type="ARBA" id="ARBA00017589"/>
    </source>
</evidence>
<comment type="caution">
    <text evidence="6">The sequence shown here is derived from an EMBL/GenBank/DDBJ whole genome shotgun (WGS) entry which is preliminary data.</text>
</comment>
<keyword evidence="3" id="KW-0235">DNA replication</keyword>
<dbReference type="EMBL" id="JAEUBE010000366">
    <property type="protein sequence ID" value="KAH3663552.1"/>
    <property type="molecule type" value="Genomic_DNA"/>
</dbReference>
<accession>A0A9P8P2E1</accession>
<feature type="compositionally biased region" description="Basic and acidic residues" evidence="5">
    <location>
        <begin position="304"/>
        <end position="313"/>
    </location>
</feature>
<feature type="compositionally biased region" description="Basic and acidic residues" evidence="5">
    <location>
        <begin position="155"/>
        <end position="174"/>
    </location>
</feature>
<dbReference type="Proteomes" id="UP000769157">
    <property type="component" value="Unassembled WGS sequence"/>
</dbReference>
<dbReference type="InterPro" id="IPR019038">
    <property type="entry name" value="POLD3"/>
</dbReference>
<sequence>MLDEINTHLFVQKQPITYKFLARWKDLSSTKAKEVLAEYYDKYKREKPELFSVYTVTGKTGSVRVIKVVGQDELDSSKEALDGEVSVSIYGLNMGKIALDTMVAVNSTISKEYTTDNCVRWGVIQTTTAVRIVKGETEKPIETRPAQRTAVSEPVRQKETKPEVKKESRSDELSRLSAMYTSRKKETEKKTQPKSESVEPPRKKTKAEVKANLQKLFADSDEDEPMDVDEEPISIESQEPSNTPKPAKEVSSKPVESATKVVQPEAVEPAKPVYDEDGYLVTSKPAKRSATHPPAKKTPAPAKNAEKKGDTKKQVSLMSFFGKKK</sequence>
<dbReference type="GO" id="GO:0006297">
    <property type="term" value="P:nucleotide-excision repair, DNA gap filling"/>
    <property type="evidence" value="ECO:0007669"/>
    <property type="project" value="TreeGrafter"/>
</dbReference>
<name>A0A9P8P2E1_9ASCO</name>
<dbReference type="PANTHER" id="PTHR17598:SF13">
    <property type="entry name" value="DNA POLYMERASE DELTA SUBUNIT 3"/>
    <property type="match status" value="1"/>
</dbReference>
<reference evidence="6" key="2">
    <citation type="submission" date="2021-01" db="EMBL/GenBank/DDBJ databases">
        <authorList>
            <person name="Schikora-Tamarit M.A."/>
        </authorList>
    </citation>
    <scope>NUCLEOTIDE SEQUENCE</scope>
    <source>
        <strain evidence="6">CBS6075</strain>
    </source>
</reference>
<dbReference type="GO" id="GO:0006271">
    <property type="term" value="P:DNA strand elongation involved in DNA replication"/>
    <property type="evidence" value="ECO:0007669"/>
    <property type="project" value="TreeGrafter"/>
</dbReference>
<evidence type="ECO:0000256" key="5">
    <source>
        <dbReference type="SAM" id="MobiDB-lite"/>
    </source>
</evidence>
<organism evidence="6 7">
    <name type="scientific">Ogataea philodendri</name>
    <dbReference type="NCBI Taxonomy" id="1378263"/>
    <lineage>
        <taxon>Eukaryota</taxon>
        <taxon>Fungi</taxon>
        <taxon>Dikarya</taxon>
        <taxon>Ascomycota</taxon>
        <taxon>Saccharomycotina</taxon>
        <taxon>Pichiomycetes</taxon>
        <taxon>Pichiales</taxon>
        <taxon>Pichiaceae</taxon>
        <taxon>Ogataea</taxon>
    </lineage>
</organism>
<feature type="compositionally biased region" description="Basic and acidic residues" evidence="5">
    <location>
        <begin position="183"/>
        <end position="209"/>
    </location>
</feature>
<dbReference type="GO" id="GO:0043625">
    <property type="term" value="C:delta DNA polymerase complex"/>
    <property type="evidence" value="ECO:0007669"/>
    <property type="project" value="InterPro"/>
</dbReference>
<evidence type="ECO:0000313" key="6">
    <source>
        <dbReference type="EMBL" id="KAH3663552.1"/>
    </source>
</evidence>
<evidence type="ECO:0000256" key="1">
    <source>
        <dbReference type="ARBA" id="ARBA00004123"/>
    </source>
</evidence>
<dbReference type="GO" id="GO:1904161">
    <property type="term" value="P:DNA synthesis involved in UV-damage excision repair"/>
    <property type="evidence" value="ECO:0007669"/>
    <property type="project" value="TreeGrafter"/>
</dbReference>
<dbReference type="RefSeq" id="XP_046059888.1">
    <property type="nucleotide sequence ID" value="XM_046206086.1"/>
</dbReference>
<dbReference type="InterPro" id="IPR041913">
    <property type="entry name" value="POLD3_sf"/>
</dbReference>
<feature type="region of interest" description="Disordered" evidence="5">
    <location>
        <begin position="139"/>
        <end position="325"/>
    </location>
</feature>
<protein>
    <recommendedName>
        <fullName evidence="2">DNA polymerase delta subunit 3</fullName>
    </recommendedName>
</protein>
<gene>
    <name evidence="6" type="ORF">OGAPHI_004953</name>
</gene>
<reference evidence="6" key="1">
    <citation type="journal article" date="2021" name="Open Biol.">
        <title>Shared evolutionary footprints suggest mitochondrial oxidative damage underlies multiple complex I losses in fungi.</title>
        <authorList>
            <person name="Schikora-Tamarit M.A."/>
            <person name="Marcet-Houben M."/>
            <person name="Nosek J."/>
            <person name="Gabaldon T."/>
        </authorList>
    </citation>
    <scope>NUCLEOTIDE SEQUENCE</scope>
    <source>
        <strain evidence="6">CBS6075</strain>
    </source>
</reference>
<keyword evidence="7" id="KW-1185">Reference proteome</keyword>
<evidence type="ECO:0000256" key="4">
    <source>
        <dbReference type="ARBA" id="ARBA00023242"/>
    </source>
</evidence>
<comment type="subcellular location">
    <subcellularLocation>
        <location evidence="1">Nucleus</location>
    </subcellularLocation>
</comment>
<dbReference type="PANTHER" id="PTHR17598">
    <property type="entry name" value="DNA POLYMERASE DELTA SUBUNIT 3"/>
    <property type="match status" value="1"/>
</dbReference>
<dbReference type="Gene3D" id="3.90.1030.20">
    <property type="entry name" value="DNA polymerase delta, p66 (Cdc27) subunit, wHTH domain"/>
    <property type="match status" value="1"/>
</dbReference>
<dbReference type="OrthoDB" id="3993890at2759"/>
<dbReference type="GeneID" id="70236917"/>